<sequence length="896" mass="100540">MNLNCNVDIHTDLRKNSKKVNWQADHLASLPIDAVDDKETILCTIQRFEFQVDPNDSKLFKKMITFGNPNSSTAEEFGEVRSICESVCSDGSNATVQAGTSNQRPRMDIACVLDVTQTLNLAHRKRALEEVRLASELVNANLHHIHFEKLDFGETSVLDTFYNADVVLVDLSIQLQQSSLLYHLGVRESFDMKENGEETADPKQHLTLRLKNILQDVEVQTKAHLQEKFLSDLRKARETYSGPDLANYLHAMRRRLDDPGVLSGDTILNLLISYREIQDYDAIVHIVDDLKTIMNRKNYVNMPIIRFMYAFAMNRYRQGFEVQPNEYAGINLATLLVIAGNDFKDSQELQHIGRVLNHLIGKKGSLSSLREYWDVATFFEISVLAQDYVKAIQAAECMFKLKPPNWYLKSTIGNIELIDRKKIEETSPEQQVFSFWMEFFVEATKSTCDNIIRFPVVILETTKEYMPSYVNVNMGAEQKFNIGGQLLQDIHGASARGFAVCAAALQKIVHRDIKGDNVLVNTYSGVVKISDFGTSKRLAGLCPSTETFAGTLQYMAPEADIWSLGCTVVEMATGNPPFMELGSPQAALFKVGYYKMHPEIPNELSQKAKNFILRCFIPEPEKRATAAELLEDAFLCDISVPADKARPLVAQKKISEPSLPGNLPSSPEIEIKTVRSNPTITRTASSMLSPILIYPPDHLTSTMPNTPSAEEMDNNDTILNQGLAAASHSVPCAGTGQREDLLQNHLETLRCALKEYIMDQNRNVIEQAITTLKEDLDFDSNAINELHSAIYMFQEAVNVVLRMHSIKPHWMFALDNLVRNAVQAAITVLSPELGANLAATDGSRGQACHEADVTPSALSTATSTRDHRLRLDNHKLILEEQRTQTQIIKEFVEKRP</sequence>
<evidence type="ECO:0000313" key="10">
    <source>
        <dbReference type="Proteomes" id="UP000324832"/>
    </source>
</evidence>
<feature type="non-terminal residue" evidence="9">
    <location>
        <position position="896"/>
    </location>
</feature>
<evidence type="ECO:0000313" key="9">
    <source>
        <dbReference type="EMBL" id="VVD02654.1"/>
    </source>
</evidence>
<dbReference type="InterPro" id="IPR046873">
    <property type="entry name" value="HisK-N-like"/>
</dbReference>
<dbReference type="InterPro" id="IPR008271">
    <property type="entry name" value="Ser/Thr_kinase_AS"/>
</dbReference>
<keyword evidence="6" id="KW-0067">ATP-binding</keyword>
<dbReference type="EMBL" id="FZQP02006221">
    <property type="protein sequence ID" value="VVD02654.1"/>
    <property type="molecule type" value="Genomic_DNA"/>
</dbReference>
<dbReference type="InterPro" id="IPR001245">
    <property type="entry name" value="Ser-Thr/Tyr_kinase_cat_dom"/>
</dbReference>
<dbReference type="Pfam" id="PF07714">
    <property type="entry name" value="PK_Tyr_Ser-Thr"/>
    <property type="match status" value="1"/>
</dbReference>
<evidence type="ECO:0000256" key="5">
    <source>
        <dbReference type="ARBA" id="ARBA00022777"/>
    </source>
</evidence>
<dbReference type="GO" id="GO:0046872">
    <property type="term" value="F:metal ion binding"/>
    <property type="evidence" value="ECO:0007669"/>
    <property type="project" value="UniProtKB-KW"/>
</dbReference>
<protein>
    <recommendedName>
        <fullName evidence="8">Protein kinase domain-containing protein</fullName>
    </recommendedName>
</protein>
<dbReference type="SMART" id="SM00220">
    <property type="entry name" value="S_TKc"/>
    <property type="match status" value="1"/>
</dbReference>
<dbReference type="PROSITE" id="PS00108">
    <property type="entry name" value="PROTEIN_KINASE_ST"/>
    <property type="match status" value="1"/>
</dbReference>
<evidence type="ECO:0000256" key="3">
    <source>
        <dbReference type="ARBA" id="ARBA00022723"/>
    </source>
</evidence>
<name>A0A5E4QZX9_9NEOP</name>
<keyword evidence="5" id="KW-0418">Kinase</keyword>
<evidence type="ECO:0000256" key="4">
    <source>
        <dbReference type="ARBA" id="ARBA00022741"/>
    </source>
</evidence>
<keyword evidence="3" id="KW-0479">Metal-binding</keyword>
<dbReference type="Proteomes" id="UP000324832">
    <property type="component" value="Unassembled WGS sequence"/>
</dbReference>
<evidence type="ECO:0000256" key="7">
    <source>
        <dbReference type="ARBA" id="ARBA00023054"/>
    </source>
</evidence>
<dbReference type="Pfam" id="PF20302">
    <property type="entry name" value="HisK-N-like"/>
    <property type="match status" value="1"/>
</dbReference>
<proteinExistence type="predicted"/>
<dbReference type="Pfam" id="PF20309">
    <property type="entry name" value="DRHyd-ASK"/>
    <property type="match status" value="1"/>
</dbReference>
<dbReference type="PANTHER" id="PTHR11584:SF394">
    <property type="entry name" value="APOPTOTIC SIGNAL-REGULATING KINASE 1, ISOFORM C"/>
    <property type="match status" value="1"/>
</dbReference>
<dbReference type="SUPFAM" id="SSF56112">
    <property type="entry name" value="Protein kinase-like (PK-like)"/>
    <property type="match status" value="1"/>
</dbReference>
<dbReference type="GO" id="GO:0005524">
    <property type="term" value="F:ATP binding"/>
    <property type="evidence" value="ECO:0007669"/>
    <property type="project" value="UniProtKB-KW"/>
</dbReference>
<reference evidence="9 10" key="1">
    <citation type="submission" date="2017-07" db="EMBL/GenBank/DDBJ databases">
        <authorList>
            <person name="Talla V."/>
            <person name="Backstrom N."/>
        </authorList>
    </citation>
    <scope>NUCLEOTIDE SEQUENCE [LARGE SCALE GENOMIC DNA]</scope>
</reference>
<dbReference type="GO" id="GO:0004674">
    <property type="term" value="F:protein serine/threonine kinase activity"/>
    <property type="evidence" value="ECO:0007669"/>
    <property type="project" value="UniProtKB-KW"/>
</dbReference>
<evidence type="ECO:0000256" key="1">
    <source>
        <dbReference type="ARBA" id="ARBA00022527"/>
    </source>
</evidence>
<dbReference type="AlphaFoldDB" id="A0A5E4QZX9"/>
<dbReference type="InterPro" id="IPR000719">
    <property type="entry name" value="Prot_kinase_dom"/>
</dbReference>
<accession>A0A5E4QZX9</accession>
<keyword evidence="4" id="KW-0547">Nucleotide-binding</keyword>
<organism evidence="9 10">
    <name type="scientific">Leptidea sinapis</name>
    <dbReference type="NCBI Taxonomy" id="189913"/>
    <lineage>
        <taxon>Eukaryota</taxon>
        <taxon>Metazoa</taxon>
        <taxon>Ecdysozoa</taxon>
        <taxon>Arthropoda</taxon>
        <taxon>Hexapoda</taxon>
        <taxon>Insecta</taxon>
        <taxon>Pterygota</taxon>
        <taxon>Neoptera</taxon>
        <taxon>Endopterygota</taxon>
        <taxon>Lepidoptera</taxon>
        <taxon>Glossata</taxon>
        <taxon>Ditrysia</taxon>
        <taxon>Papilionoidea</taxon>
        <taxon>Pieridae</taxon>
        <taxon>Dismorphiinae</taxon>
        <taxon>Leptidea</taxon>
    </lineage>
</organism>
<keyword evidence="10" id="KW-1185">Reference proteome</keyword>
<gene>
    <name evidence="9" type="ORF">LSINAPIS_LOCUS12821</name>
</gene>
<dbReference type="InterPro" id="IPR046872">
    <property type="entry name" value="DRHyd-ASK"/>
</dbReference>
<dbReference type="InterPro" id="IPR025136">
    <property type="entry name" value="MAP3K_TRAF-bd"/>
</dbReference>
<dbReference type="Pfam" id="PF19039">
    <property type="entry name" value="ASK_PH"/>
    <property type="match status" value="1"/>
</dbReference>
<dbReference type="Gene3D" id="1.10.510.10">
    <property type="entry name" value="Transferase(Phosphotransferase) domain 1"/>
    <property type="match status" value="1"/>
</dbReference>
<keyword evidence="7" id="KW-0175">Coiled coil</keyword>
<keyword evidence="1" id="KW-0723">Serine/threonine-protein kinase</keyword>
<evidence type="ECO:0000256" key="6">
    <source>
        <dbReference type="ARBA" id="ARBA00022840"/>
    </source>
</evidence>
<dbReference type="InterPro" id="IPR011009">
    <property type="entry name" value="Kinase-like_dom_sf"/>
</dbReference>
<dbReference type="PANTHER" id="PTHR11584">
    <property type="entry name" value="SERINE/THREONINE PROTEIN KINASE"/>
    <property type="match status" value="1"/>
</dbReference>
<feature type="domain" description="Protein kinase" evidence="8">
    <location>
        <begin position="378"/>
        <end position="635"/>
    </location>
</feature>
<dbReference type="InterPro" id="IPR043969">
    <property type="entry name" value="MAP3K_PH"/>
</dbReference>
<evidence type="ECO:0000259" key="8">
    <source>
        <dbReference type="PROSITE" id="PS50011"/>
    </source>
</evidence>
<dbReference type="GO" id="GO:0000165">
    <property type="term" value="P:MAPK cascade"/>
    <property type="evidence" value="ECO:0007669"/>
    <property type="project" value="InterPro"/>
</dbReference>
<dbReference type="PROSITE" id="PS50011">
    <property type="entry name" value="PROTEIN_KINASE_DOM"/>
    <property type="match status" value="1"/>
</dbReference>
<evidence type="ECO:0000256" key="2">
    <source>
        <dbReference type="ARBA" id="ARBA00022679"/>
    </source>
</evidence>
<keyword evidence="2" id="KW-0808">Transferase</keyword>
<dbReference type="Pfam" id="PF13281">
    <property type="entry name" value="MAP3K_TRAF_bd"/>
    <property type="match status" value="2"/>
</dbReference>